<dbReference type="SMART" id="SM01130">
    <property type="entry name" value="DHDPS"/>
    <property type="match status" value="1"/>
</dbReference>
<dbReference type="Proteomes" id="UP000077469">
    <property type="component" value="Chromosome"/>
</dbReference>
<dbReference type="Gene3D" id="3.20.20.70">
    <property type="entry name" value="Aldolase class I"/>
    <property type="match status" value="1"/>
</dbReference>
<dbReference type="PaxDb" id="1123384-AJ81_05870"/>
<dbReference type="PROSITE" id="PS00665">
    <property type="entry name" value="DHDPS_1"/>
    <property type="match status" value="1"/>
</dbReference>
<keyword evidence="8" id="KW-1185">Reference proteome</keyword>
<dbReference type="PANTHER" id="PTHR12128">
    <property type="entry name" value="DIHYDRODIPICOLINATE SYNTHASE"/>
    <property type="match status" value="1"/>
</dbReference>
<dbReference type="RefSeq" id="WP_051368713.1">
    <property type="nucleotide sequence ID" value="NC_022795.1"/>
</dbReference>
<dbReference type="GO" id="GO:0044281">
    <property type="term" value="P:small molecule metabolic process"/>
    <property type="evidence" value="ECO:0007669"/>
    <property type="project" value="UniProtKB-ARBA"/>
</dbReference>
<comment type="similarity">
    <text evidence="1 4">Belongs to the DapA family.</text>
</comment>
<dbReference type="PIRSF" id="PIRSF001365">
    <property type="entry name" value="DHDPS"/>
    <property type="match status" value="1"/>
</dbReference>
<reference evidence="7 8" key="1">
    <citation type="submission" date="2014-01" db="EMBL/GenBank/DDBJ databases">
        <title>Genome sequencing of Thermotog hypogea.</title>
        <authorList>
            <person name="Zhang X."/>
            <person name="Alvare G."/>
            <person name="Fristensky B."/>
            <person name="Chen L."/>
            <person name="Suen T."/>
            <person name="Chen Q."/>
            <person name="Ma K."/>
        </authorList>
    </citation>
    <scope>NUCLEOTIDE SEQUENCE [LARGE SCALE GENOMIC DNA]</scope>
    <source>
        <strain evidence="7 8">DSM 11164</strain>
    </source>
</reference>
<gene>
    <name evidence="7" type="ORF">AJ81_05870</name>
</gene>
<evidence type="ECO:0000256" key="2">
    <source>
        <dbReference type="ARBA" id="ARBA00023239"/>
    </source>
</evidence>
<dbReference type="STRING" id="1123384.AJ81_05870"/>
<dbReference type="InterPro" id="IPR002220">
    <property type="entry name" value="DapA-like"/>
</dbReference>
<dbReference type="PANTHER" id="PTHR12128:SF66">
    <property type="entry name" value="4-HYDROXY-2-OXOGLUTARATE ALDOLASE, MITOCHONDRIAL"/>
    <property type="match status" value="1"/>
</dbReference>
<protein>
    <recommendedName>
        <fullName evidence="9">Dihydrodipicolinate synthase</fullName>
    </recommendedName>
</protein>
<dbReference type="KEGG" id="phy:AJ81_05870"/>
<dbReference type="PRINTS" id="PR00146">
    <property type="entry name" value="DHPICSNTHASE"/>
</dbReference>
<name>A0A0X1KU23_9THEM</name>
<evidence type="ECO:0000313" key="7">
    <source>
        <dbReference type="EMBL" id="AJC74769.1"/>
    </source>
</evidence>
<evidence type="ECO:0000256" key="1">
    <source>
        <dbReference type="ARBA" id="ARBA00007592"/>
    </source>
</evidence>
<evidence type="ECO:0000313" key="8">
    <source>
        <dbReference type="Proteomes" id="UP000077469"/>
    </source>
</evidence>
<evidence type="ECO:0000256" key="5">
    <source>
        <dbReference type="PIRSR" id="PIRSR001365-1"/>
    </source>
</evidence>
<evidence type="ECO:0000256" key="4">
    <source>
        <dbReference type="PIRNR" id="PIRNR001365"/>
    </source>
</evidence>
<keyword evidence="3" id="KW-0704">Schiff base</keyword>
<feature type="active site" description="Proton donor/acceptor" evidence="5">
    <location>
        <position position="137"/>
    </location>
</feature>
<dbReference type="SUPFAM" id="SSF51569">
    <property type="entry name" value="Aldolase"/>
    <property type="match status" value="1"/>
</dbReference>
<dbReference type="PATRIC" id="fig|1123384.7.peg.1176"/>
<feature type="binding site" evidence="6">
    <location>
        <position position="48"/>
    </location>
    <ligand>
        <name>pyruvate</name>
        <dbReference type="ChEBI" id="CHEBI:15361"/>
    </ligand>
</feature>
<keyword evidence="2 4" id="KW-0456">Lyase</keyword>
<proteinExistence type="inferred from homology"/>
<dbReference type="CDD" id="cd00408">
    <property type="entry name" value="DHDPS-like"/>
    <property type="match status" value="1"/>
</dbReference>
<dbReference type="Pfam" id="PF00701">
    <property type="entry name" value="DHDPS"/>
    <property type="match status" value="1"/>
</dbReference>
<dbReference type="InterPro" id="IPR013785">
    <property type="entry name" value="Aldolase_TIM"/>
</dbReference>
<accession>A0A0X1KU23</accession>
<dbReference type="AlphaFoldDB" id="A0A0X1KU23"/>
<dbReference type="OrthoDB" id="9771791at2"/>
<dbReference type="GO" id="GO:0008840">
    <property type="term" value="F:4-hydroxy-tetrahydrodipicolinate synthase activity"/>
    <property type="evidence" value="ECO:0007669"/>
    <property type="project" value="TreeGrafter"/>
</dbReference>
<sequence>MKRLHGVTVAALTPMNEDGSKVDHAVIKDYVDFLVEKGVNGIFALGTTGEGLLLSIEERKKALESFVRAVDGRVVLIAHCGALRIDEVRDLLLHARSVGADGASIVSPFYYRYRPEELVEFFLKCSKDIEDFPIYLYNIPALTNNWISAEIATKVHKERPNVVGIKDSSQDLLHVLSLINDTPESFDVVVGSDRAFLTVLQMGAKGCVSGPGAVFPEFFVQLYRQFQSKDLESARETQKKLTKVSLTILDGASIPVLKMVLNWRGVKAGGCRAPLKFLPEDQARQLRERLEKVLEEVGLNL</sequence>
<evidence type="ECO:0000256" key="3">
    <source>
        <dbReference type="ARBA" id="ARBA00023270"/>
    </source>
</evidence>
<evidence type="ECO:0000256" key="6">
    <source>
        <dbReference type="PIRSR" id="PIRSR001365-2"/>
    </source>
</evidence>
<dbReference type="EMBL" id="CP007141">
    <property type="protein sequence ID" value="AJC74769.1"/>
    <property type="molecule type" value="Genomic_DNA"/>
</dbReference>
<dbReference type="PROSITE" id="PS00666">
    <property type="entry name" value="DHDPS_2"/>
    <property type="match status" value="1"/>
</dbReference>
<organism evidence="7 8">
    <name type="scientific">Pseudothermotoga hypogea DSM 11164 = NBRC 106472</name>
    <dbReference type="NCBI Taxonomy" id="1123384"/>
    <lineage>
        <taxon>Bacteria</taxon>
        <taxon>Thermotogati</taxon>
        <taxon>Thermotogota</taxon>
        <taxon>Thermotogae</taxon>
        <taxon>Thermotogales</taxon>
        <taxon>Thermotogaceae</taxon>
        <taxon>Pseudothermotoga</taxon>
    </lineage>
</organism>
<dbReference type="InterPro" id="IPR020624">
    <property type="entry name" value="Schiff_base-form_aldolases_CS"/>
</dbReference>
<dbReference type="InterPro" id="IPR020625">
    <property type="entry name" value="Schiff_base-form_aldolases_AS"/>
</dbReference>
<feature type="binding site" evidence="6">
    <location>
        <position position="208"/>
    </location>
    <ligand>
        <name>pyruvate</name>
        <dbReference type="ChEBI" id="CHEBI:15361"/>
    </ligand>
</feature>
<evidence type="ECO:0008006" key="9">
    <source>
        <dbReference type="Google" id="ProtNLM"/>
    </source>
</evidence>
<feature type="active site" description="Schiff-base intermediate with substrate" evidence="5">
    <location>
        <position position="166"/>
    </location>
</feature>